<dbReference type="Gene3D" id="3.50.50.60">
    <property type="entry name" value="FAD/NAD(P)-binding domain"/>
    <property type="match status" value="1"/>
</dbReference>
<dbReference type="EMBL" id="QKXC01000048">
    <property type="protein sequence ID" value="RBR24890.1"/>
    <property type="molecule type" value="Genomic_DNA"/>
</dbReference>
<dbReference type="PROSITE" id="PS50850">
    <property type="entry name" value="MFS"/>
    <property type="match status" value="1"/>
</dbReference>
<dbReference type="RefSeq" id="XP_031019481.1">
    <property type="nucleotide sequence ID" value="XM_031156458.1"/>
</dbReference>
<feature type="transmembrane region" description="Helical" evidence="7">
    <location>
        <begin position="1395"/>
        <end position="1413"/>
    </location>
</feature>
<dbReference type="InterPro" id="IPR050360">
    <property type="entry name" value="MFS_Sugar_Transporters"/>
</dbReference>
<name>A0A366S869_9HYPO</name>
<keyword evidence="3" id="KW-0813">Transport</keyword>
<evidence type="ECO:0000313" key="10">
    <source>
        <dbReference type="Proteomes" id="UP000253153"/>
    </source>
</evidence>
<sequence>MAPARISHDPVLRREPAASSRDLQVRNLEADLCVCGGGFAGTIAAIAAARNNVKVILIQDRPVLGGNASSEVRLWILGATSHMFNNNRYAREGGLVDEILLENLYRNPEGNPLILDTILLEKVKLEPNIKLFLNTALVGCEKNGDTIGSVSAFSSQTSLRFNIRADQFIDCTGDGTLSFLAGAPFRIGAEKRDEFGELFAPSSEYGHLLGHSIYFYTKDVGKPVRFVAPSYALKDVEAEIPRFKSFSTKEMGCNLWWIEYGGRLDTIHDTEEIKWELWKVVYGVWDYFKNSGRFPEAENLTLEWVGTIPGKRESRRFVGPTMMVQQDIVEQRFHSDAVSFGGWSLDLHPADGVFSEVDGCTQWHSKGVYQIPFSSMVCTEIPNLMYGGRIISASHVAFASTRVMATCGANANALGVAASLCKEKSIDPLQLLQKAEMKNFQLELMRSGQFIPGYKLQDTKDLVRSASKIDGSPTFELSQLPADGPPKVLVRSLAQMLPISQGPVPKFSITAVSVEATKLIVQLRGSKKPYNYTPEVILAEKAFSLDPGANDLVIDFGIENPQTQYVFLAFIQNDAVALCTSKTRVSALMTVEHECTQSPPTNVGVDEFERWTPVRRPMGHNLALSIEPPLKAWGVENIRNGVPRPTKRTNCWVPCSNTAGRKILNVSWPSPVEVSRVVICFDTDYDHALESVLRGHPERAIPFCVKKWRLLDLSQGEEQLYIEDENHMSRCEVVLDSPRKLTDLGVEILELNGGENVLGGVFETLRLSFKSIVPPLRWFTIYQSITFFSISYKDSYHTPISWAQELMGQQIFDSAKIISPNTAHQNWLLLPVLGAALTVHFQRHSNEWRDSSPSSDTDQPLCTVKYGRWKSTTSLDNYPNQEIAWTWKSKQTRDTSIPSHKGNGLDHAIIGVSNMVWSKGKTSVLFRQVLRSRHRIKISRELDGQVLTRPEAPIEVLIGLDSKVVDAAQPKMSAWLFFSIVVISMGSIFWGYDIGILSTIYVSPGFNKALDNPSSSDKGLITSIFYAGQFVGFAFFAGPLNNRYGRRWAGFGGVCLLCVGAAIQTGSVHLAMMVIGRIVAGLGTGVVSTSVPLYLSEISPAKNRGLYVAANQVGIVSGISIAFWVGYGYSFWNTGNGIDLEWRLSNAMQFVPAVLFLSGVPFIPESPRWLVESDQIEAASQALSKLRGLSPSEVQPELDEIRANILWHQENSITSARVFIQQKPLWSRLWRAWSLAFLQQMSGAAGIRYYLPTNFIAAGTSEELSLLASGIDGTVQVACTVAAMFFIDKLGRRHSLGVGAIIMAFCLMINGALQLAYPGQTNSHANYVNIFFIFFFTVGYSMGFGPCAWIYASEIFPANCRSKGLGISSSGASLGSIIVGQVWPVAVSRIGPKVYFIFMSFNVFSAILVYSCYPETKNKTLEELDSHFGSLNVHSEEVATPKQMLGGEEERVEARAKGV</sequence>
<dbReference type="PROSITE" id="PS00217">
    <property type="entry name" value="SUGAR_TRANSPORT_2"/>
    <property type="match status" value="1"/>
</dbReference>
<dbReference type="InterPro" id="IPR036188">
    <property type="entry name" value="FAD/NAD-bd_sf"/>
</dbReference>
<evidence type="ECO:0000256" key="1">
    <source>
        <dbReference type="ARBA" id="ARBA00004141"/>
    </source>
</evidence>
<feature type="transmembrane region" description="Helical" evidence="7">
    <location>
        <begin position="1074"/>
        <end position="1095"/>
    </location>
</feature>
<evidence type="ECO:0000256" key="3">
    <source>
        <dbReference type="ARBA" id="ARBA00022448"/>
    </source>
</evidence>
<feature type="transmembrane region" description="Helical" evidence="7">
    <location>
        <begin position="1048"/>
        <end position="1068"/>
    </location>
</feature>
<keyword evidence="6 7" id="KW-0472">Membrane</keyword>
<evidence type="ECO:0000256" key="5">
    <source>
        <dbReference type="ARBA" id="ARBA00022989"/>
    </source>
</evidence>
<accession>A0A366S869</accession>
<dbReference type="Pfam" id="PF00083">
    <property type="entry name" value="Sugar_tr"/>
    <property type="match status" value="1"/>
</dbReference>
<dbReference type="InterPro" id="IPR005828">
    <property type="entry name" value="MFS_sugar_transport-like"/>
</dbReference>
<keyword evidence="5 7" id="KW-1133">Transmembrane helix</keyword>
<gene>
    <name evidence="9" type="ORF">FIESC28_02308</name>
</gene>
<dbReference type="PANTHER" id="PTHR48022">
    <property type="entry name" value="PLASTIDIC GLUCOSE TRANSPORTER 4"/>
    <property type="match status" value="1"/>
</dbReference>
<feature type="domain" description="Major facilitator superfamily (MFS) profile" evidence="8">
    <location>
        <begin position="979"/>
        <end position="1417"/>
    </location>
</feature>
<dbReference type="InterPro" id="IPR005829">
    <property type="entry name" value="Sugar_transporter_CS"/>
</dbReference>
<dbReference type="InterPro" id="IPR020846">
    <property type="entry name" value="MFS_dom"/>
</dbReference>
<dbReference type="InterPro" id="IPR036259">
    <property type="entry name" value="MFS_trans_sf"/>
</dbReference>
<dbReference type="Pfam" id="PF12831">
    <property type="entry name" value="FAD_oxidored"/>
    <property type="match status" value="1"/>
</dbReference>
<evidence type="ECO:0000259" key="8">
    <source>
        <dbReference type="PROSITE" id="PS50850"/>
    </source>
</evidence>
<feature type="transmembrane region" description="Helical" evidence="7">
    <location>
        <begin position="1020"/>
        <end position="1041"/>
    </location>
</feature>
<organism evidence="9 10">
    <name type="scientific">Fusarium coffeatum</name>
    <dbReference type="NCBI Taxonomy" id="231269"/>
    <lineage>
        <taxon>Eukaryota</taxon>
        <taxon>Fungi</taxon>
        <taxon>Dikarya</taxon>
        <taxon>Ascomycota</taxon>
        <taxon>Pezizomycotina</taxon>
        <taxon>Sordariomycetes</taxon>
        <taxon>Hypocreomycetidae</taxon>
        <taxon>Hypocreales</taxon>
        <taxon>Nectriaceae</taxon>
        <taxon>Fusarium</taxon>
        <taxon>Fusarium incarnatum-equiseti species complex</taxon>
    </lineage>
</organism>
<dbReference type="InterPro" id="IPR003663">
    <property type="entry name" value="Sugar/inositol_transpt"/>
</dbReference>
<dbReference type="GeneID" id="41991754"/>
<feature type="transmembrane region" description="Helical" evidence="7">
    <location>
        <begin position="1296"/>
        <end position="1317"/>
    </location>
</feature>
<comment type="subcellular location">
    <subcellularLocation>
        <location evidence="1">Membrane</location>
        <topology evidence="1">Multi-pass membrane protein</topology>
    </subcellularLocation>
</comment>
<proteinExistence type="inferred from homology"/>
<dbReference type="OrthoDB" id="6612291at2759"/>
<evidence type="ECO:0000256" key="7">
    <source>
        <dbReference type="SAM" id="Phobius"/>
    </source>
</evidence>
<dbReference type="Gene3D" id="1.20.1250.20">
    <property type="entry name" value="MFS general substrate transporter like domains"/>
    <property type="match status" value="1"/>
</dbReference>
<comment type="similarity">
    <text evidence="2">Belongs to the major facilitator superfamily. Sugar transporter (TC 2.A.1.1) family.</text>
</comment>
<dbReference type="FunFam" id="1.20.1250.20:FF:000134">
    <property type="entry name" value="MFS sugar transporter protein"/>
    <property type="match status" value="1"/>
</dbReference>
<dbReference type="Proteomes" id="UP000253153">
    <property type="component" value="Unassembled WGS sequence"/>
</dbReference>
<keyword evidence="10" id="KW-1185">Reference proteome</keyword>
<dbReference type="GO" id="GO:0005351">
    <property type="term" value="F:carbohydrate:proton symporter activity"/>
    <property type="evidence" value="ECO:0007669"/>
    <property type="project" value="TreeGrafter"/>
</dbReference>
<protein>
    <recommendedName>
        <fullName evidence="8">Major facilitator superfamily (MFS) profile domain-containing protein</fullName>
    </recommendedName>
</protein>
<comment type="caution">
    <text evidence="9">The sequence shown here is derived from an EMBL/GenBank/DDBJ whole genome shotgun (WGS) entry which is preliminary data.</text>
</comment>
<dbReference type="SUPFAM" id="SSF103473">
    <property type="entry name" value="MFS general substrate transporter"/>
    <property type="match status" value="1"/>
</dbReference>
<dbReference type="PANTHER" id="PTHR48022:SF14">
    <property type="entry name" value="MAJOR FACILITATOR SUPERFAMILY (MFS) PROFILE DOMAIN-CONTAINING PROTEIN-RELATED"/>
    <property type="match status" value="1"/>
</dbReference>
<evidence type="ECO:0000256" key="2">
    <source>
        <dbReference type="ARBA" id="ARBA00010992"/>
    </source>
</evidence>
<dbReference type="GO" id="GO:0016020">
    <property type="term" value="C:membrane"/>
    <property type="evidence" value="ECO:0007669"/>
    <property type="project" value="UniProtKB-SubCell"/>
</dbReference>
<dbReference type="SUPFAM" id="SSF51905">
    <property type="entry name" value="FAD/NAD(P)-binding domain"/>
    <property type="match status" value="1"/>
</dbReference>
<feature type="transmembrane region" description="Helical" evidence="7">
    <location>
        <begin position="1364"/>
        <end position="1383"/>
    </location>
</feature>
<feature type="transmembrane region" description="Helical" evidence="7">
    <location>
        <begin position="975"/>
        <end position="1000"/>
    </location>
</feature>
<reference evidence="9 10" key="1">
    <citation type="submission" date="2018-06" db="EMBL/GenBank/DDBJ databases">
        <title>Fusarium incarnatum-equiseti species complex species 28.</title>
        <authorList>
            <person name="Gardiner D.M."/>
        </authorList>
    </citation>
    <scope>NUCLEOTIDE SEQUENCE [LARGE SCALE GENOMIC DNA]</scope>
    <source>
        <strain evidence="9 10">FIESC_28</strain>
    </source>
</reference>
<evidence type="ECO:0000256" key="4">
    <source>
        <dbReference type="ARBA" id="ARBA00022692"/>
    </source>
</evidence>
<evidence type="ECO:0000256" key="6">
    <source>
        <dbReference type="ARBA" id="ARBA00023136"/>
    </source>
</evidence>
<dbReference type="PRINTS" id="PR00171">
    <property type="entry name" value="SUGRTRNSPORT"/>
</dbReference>
<feature type="transmembrane region" description="Helical" evidence="7">
    <location>
        <begin position="1329"/>
        <end position="1352"/>
    </location>
</feature>
<dbReference type="PROSITE" id="PS00216">
    <property type="entry name" value="SUGAR_TRANSPORT_1"/>
    <property type="match status" value="1"/>
</dbReference>
<keyword evidence="4 7" id="KW-0812">Transmembrane</keyword>
<evidence type="ECO:0000313" key="9">
    <source>
        <dbReference type="EMBL" id="RBR24890.1"/>
    </source>
</evidence>
<feature type="transmembrane region" description="Helical" evidence="7">
    <location>
        <begin position="1107"/>
        <end position="1127"/>
    </location>
</feature>
<dbReference type="NCBIfam" id="TIGR00879">
    <property type="entry name" value="SP"/>
    <property type="match status" value="1"/>
</dbReference>